<feature type="compositionally biased region" description="Basic and acidic residues" evidence="1">
    <location>
        <begin position="1"/>
        <end position="17"/>
    </location>
</feature>
<evidence type="ECO:0000256" key="2">
    <source>
        <dbReference type="SAM" id="Phobius"/>
    </source>
</evidence>
<evidence type="ECO:0000313" key="3">
    <source>
        <dbReference type="EMBL" id="MBI3014198.1"/>
    </source>
</evidence>
<accession>A0A932LZG7</accession>
<name>A0A932LZG7_UNCTE</name>
<dbReference type="Proteomes" id="UP000741360">
    <property type="component" value="Unassembled WGS sequence"/>
</dbReference>
<keyword evidence="2" id="KW-1133">Transmembrane helix</keyword>
<keyword evidence="2" id="KW-0812">Transmembrane</keyword>
<protein>
    <submittedName>
        <fullName evidence="3">Uncharacterized protein</fullName>
    </submittedName>
</protein>
<evidence type="ECO:0000256" key="1">
    <source>
        <dbReference type="SAM" id="MobiDB-lite"/>
    </source>
</evidence>
<feature type="transmembrane region" description="Helical" evidence="2">
    <location>
        <begin position="56"/>
        <end position="81"/>
    </location>
</feature>
<gene>
    <name evidence="3" type="ORF">HYY65_03820</name>
</gene>
<feature type="region of interest" description="Disordered" evidence="1">
    <location>
        <begin position="1"/>
        <end position="40"/>
    </location>
</feature>
<comment type="caution">
    <text evidence="3">The sequence shown here is derived from an EMBL/GenBank/DDBJ whole genome shotgun (WGS) entry which is preliminary data.</text>
</comment>
<evidence type="ECO:0000313" key="4">
    <source>
        <dbReference type="Proteomes" id="UP000741360"/>
    </source>
</evidence>
<sequence length="255" mass="28280">MMKEQNKQQKSEGKSDQSDGESPTSLDKAPAQLPQEHPHAGQKTIQQKWLKWIRKVFSVEASSGWIALFTLALVVTSVMQWCAMGNQLRESKLSSELSERAYLYARPGFLYCVSDNCPLENYTNIGNSGKTYAKDVEQFAGMIVRPPLTPNEIANLGPGNRQEGITIMSPGIEHAIMQRGGKLTAEGADQSAVMAGTKRIYVFGEIRYTDVFGHPHRLEFCNIYWGTDLTNFPENGGPGYVPTYAKPCEKHNSAS</sequence>
<reference evidence="3" key="1">
    <citation type="submission" date="2020-07" db="EMBL/GenBank/DDBJ databases">
        <title>Huge and variable diversity of episymbiotic CPR bacteria and DPANN archaea in groundwater ecosystems.</title>
        <authorList>
            <person name="He C.Y."/>
            <person name="Keren R."/>
            <person name="Whittaker M."/>
            <person name="Farag I.F."/>
            <person name="Doudna J."/>
            <person name="Cate J.H.D."/>
            <person name="Banfield J.F."/>
        </authorList>
    </citation>
    <scope>NUCLEOTIDE SEQUENCE</scope>
    <source>
        <strain evidence="3">NC_groundwater_717_Ag_S-0.2um_59_8</strain>
    </source>
</reference>
<proteinExistence type="predicted"/>
<keyword evidence="2" id="KW-0472">Membrane</keyword>
<dbReference type="EMBL" id="JACPSX010000063">
    <property type="protein sequence ID" value="MBI3014198.1"/>
    <property type="molecule type" value="Genomic_DNA"/>
</dbReference>
<dbReference type="AlphaFoldDB" id="A0A932LZG7"/>
<organism evidence="3 4">
    <name type="scientific">Tectimicrobiota bacterium</name>
    <dbReference type="NCBI Taxonomy" id="2528274"/>
    <lineage>
        <taxon>Bacteria</taxon>
        <taxon>Pseudomonadati</taxon>
        <taxon>Nitrospinota/Tectimicrobiota group</taxon>
        <taxon>Candidatus Tectimicrobiota</taxon>
    </lineage>
</organism>